<dbReference type="EMBL" id="CAGS01000245">
    <property type="protein sequence ID" value="CCF84190.1"/>
    <property type="molecule type" value="Genomic_DNA"/>
</dbReference>
<name>I4EHM8_9BACT</name>
<reference evidence="1 2" key="1">
    <citation type="journal article" date="2012" name="ISME J.">
        <title>Nitrification expanded: discovery, physiology and genomics of a nitrite-oxidizing bacterium from the phylum Chloroflexi.</title>
        <authorList>
            <person name="Sorokin D.Y."/>
            <person name="Lucker S."/>
            <person name="Vejmelkova D."/>
            <person name="Kostrikina N.A."/>
            <person name="Kleerebezem R."/>
            <person name="Rijpstra W.I."/>
            <person name="Damste J.S."/>
            <person name="Le Paslier D."/>
            <person name="Muyzer G."/>
            <person name="Wagner M."/>
            <person name="van Loosdrecht M.C."/>
            <person name="Daims H."/>
        </authorList>
    </citation>
    <scope>NUCLEOTIDE SEQUENCE [LARGE SCALE GENOMIC DNA]</scope>
    <source>
        <strain evidence="2">none</strain>
    </source>
</reference>
<sequence>MKSLAAASSVGSSGHWCPLRLPGQAIISPDRAMFGRDNNTPLAEISTPAQARPGLCLRRSGSRPRVMVTSSLLTIHQPDE</sequence>
<evidence type="ECO:0000313" key="2">
    <source>
        <dbReference type="Proteomes" id="UP000004221"/>
    </source>
</evidence>
<protein>
    <submittedName>
        <fullName evidence="1">Uncharacterized protein</fullName>
    </submittedName>
</protein>
<keyword evidence="2" id="KW-1185">Reference proteome</keyword>
<dbReference type="Proteomes" id="UP000004221">
    <property type="component" value="Unassembled WGS sequence"/>
</dbReference>
<comment type="caution">
    <text evidence="1">The sequence shown here is derived from an EMBL/GenBank/DDBJ whole genome shotgun (WGS) entry which is preliminary data.</text>
</comment>
<organism evidence="1 2">
    <name type="scientific">Nitrolancea hollandica Lb</name>
    <dbReference type="NCBI Taxonomy" id="1129897"/>
    <lineage>
        <taxon>Bacteria</taxon>
        <taxon>Pseudomonadati</taxon>
        <taxon>Thermomicrobiota</taxon>
        <taxon>Thermomicrobia</taxon>
        <taxon>Sphaerobacterales</taxon>
        <taxon>Sphaerobacterineae</taxon>
        <taxon>Sphaerobacteraceae</taxon>
        <taxon>Nitrolancea</taxon>
    </lineage>
</organism>
<accession>I4EHM8</accession>
<dbReference type="AlphaFoldDB" id="I4EHM8"/>
<evidence type="ECO:0000313" key="1">
    <source>
        <dbReference type="EMBL" id="CCF84190.1"/>
    </source>
</evidence>
<gene>
    <name evidence="1" type="ORF">NITHO_3190003</name>
</gene>
<proteinExistence type="predicted"/>